<dbReference type="EMBL" id="JBHUCO010000013">
    <property type="protein sequence ID" value="MFD1518576.1"/>
    <property type="molecule type" value="Genomic_DNA"/>
</dbReference>
<feature type="transmembrane region" description="Helical" evidence="1">
    <location>
        <begin position="6"/>
        <end position="30"/>
    </location>
</feature>
<keyword evidence="1" id="KW-0812">Transmembrane</keyword>
<accession>A0ABW4EUA9</accession>
<dbReference type="Pfam" id="PF05437">
    <property type="entry name" value="AzlD"/>
    <property type="match status" value="1"/>
</dbReference>
<evidence type="ECO:0000313" key="3">
    <source>
        <dbReference type="Proteomes" id="UP001597114"/>
    </source>
</evidence>
<dbReference type="Proteomes" id="UP001597114">
    <property type="component" value="Unassembled WGS sequence"/>
</dbReference>
<keyword evidence="1" id="KW-1133">Transmembrane helix</keyword>
<dbReference type="RefSeq" id="WP_344729552.1">
    <property type="nucleotide sequence ID" value="NZ_BAAAUS010000063.1"/>
</dbReference>
<feature type="transmembrane region" description="Helical" evidence="1">
    <location>
        <begin position="64"/>
        <end position="82"/>
    </location>
</feature>
<reference evidence="3" key="1">
    <citation type="journal article" date="2019" name="Int. J. Syst. Evol. Microbiol.">
        <title>The Global Catalogue of Microorganisms (GCM) 10K type strain sequencing project: providing services to taxonomists for standard genome sequencing and annotation.</title>
        <authorList>
            <consortium name="The Broad Institute Genomics Platform"/>
            <consortium name="The Broad Institute Genome Sequencing Center for Infectious Disease"/>
            <person name="Wu L."/>
            <person name="Ma J."/>
        </authorList>
    </citation>
    <scope>NUCLEOTIDE SEQUENCE [LARGE SCALE GENOMIC DNA]</scope>
    <source>
        <strain evidence="3">CCM 7043</strain>
    </source>
</reference>
<evidence type="ECO:0000313" key="2">
    <source>
        <dbReference type="EMBL" id="MFD1518576.1"/>
    </source>
</evidence>
<feature type="transmembrane region" description="Helical" evidence="1">
    <location>
        <begin position="37"/>
        <end position="58"/>
    </location>
</feature>
<keyword evidence="3" id="KW-1185">Reference proteome</keyword>
<organism evidence="2 3">
    <name type="scientific">Pseudonocardia yunnanensis</name>
    <dbReference type="NCBI Taxonomy" id="58107"/>
    <lineage>
        <taxon>Bacteria</taxon>
        <taxon>Bacillati</taxon>
        <taxon>Actinomycetota</taxon>
        <taxon>Actinomycetes</taxon>
        <taxon>Pseudonocardiales</taxon>
        <taxon>Pseudonocardiaceae</taxon>
        <taxon>Pseudonocardia</taxon>
    </lineage>
</organism>
<keyword evidence="1" id="KW-0472">Membrane</keyword>
<comment type="caution">
    <text evidence="2">The sequence shown here is derived from an EMBL/GenBank/DDBJ whole genome shotgun (WGS) entry which is preliminary data.</text>
</comment>
<dbReference type="InterPro" id="IPR008407">
    <property type="entry name" value="Brnchd-chn_aa_trnsp_AzlD"/>
</dbReference>
<name>A0ABW4EUA9_9PSEU</name>
<gene>
    <name evidence="2" type="ORF">ACFSJD_13840</name>
</gene>
<dbReference type="PIRSF" id="PIRSF003203">
    <property type="entry name" value="AzlD"/>
    <property type="match status" value="1"/>
</dbReference>
<proteinExistence type="predicted"/>
<evidence type="ECO:0000256" key="1">
    <source>
        <dbReference type="SAM" id="Phobius"/>
    </source>
</evidence>
<feature type="transmembrane region" description="Helical" evidence="1">
    <location>
        <begin position="89"/>
        <end position="108"/>
    </location>
</feature>
<sequence>MPETDYLIAAVLVCAAITWTLRAVPFALLAPLRGSKIVPYLGATMPVGVMVILVGHTLRHVPLSAYPFGVPVCLALIATVALHLLLRNVIISIVGGTVVNVILVSAVFTG</sequence>
<protein>
    <submittedName>
        <fullName evidence="2">Branched-chain amino acid transporter permease</fullName>
    </submittedName>
</protein>